<evidence type="ECO:0000256" key="1">
    <source>
        <dbReference type="SAM" id="MobiDB-lite"/>
    </source>
</evidence>
<sequence length="382" mass="42183">MNNTSIQQPTPSPSHMPSLRQPAVACQKSAFRQDAPPPAPDMFLDLLQGPTVTLIFTLSPNQPQRRYTLPIALLTLHSRYFRAELARLVNEMECLGANKKRKIEDISTGDEEDVNAEKERKDKEMVMHIEHTDHAIFGLFLKFIYTGNYTVDVDAVVRPASQSPYASPVLVPVVPVSVHAWLLAQRLSSVSFMNHAIRHIYTGVGKFFALTPGMVDYVWMATMVPRCTAVKPTKKEVEKDEAVKIEKDVPPPPYSPSLSTTTTTAEVRVGNTPTPTSTPKTVYTPTSAPLPCSPLRKLLLDFLVVHWPSHTSGHVISRLPHQQGAWNALFDKHADLRRDLIFGLQGCVKMGAVEGYFVGMGVGGGVGRDDVRGVKREVVVLG</sequence>
<dbReference type="OrthoDB" id="1022638at2759"/>
<protein>
    <recommendedName>
        <fullName evidence="4">BTB domain-containing protein</fullName>
    </recommendedName>
</protein>
<dbReference type="EMBL" id="MU006222">
    <property type="protein sequence ID" value="KAF2828594.1"/>
    <property type="molecule type" value="Genomic_DNA"/>
</dbReference>
<evidence type="ECO:0000313" key="2">
    <source>
        <dbReference type="EMBL" id="KAF2828594.1"/>
    </source>
</evidence>
<feature type="compositionally biased region" description="Polar residues" evidence="1">
    <location>
        <begin position="1"/>
        <end position="15"/>
    </location>
</feature>
<reference evidence="2" key="1">
    <citation type="journal article" date="2020" name="Stud. Mycol.">
        <title>101 Dothideomycetes genomes: a test case for predicting lifestyles and emergence of pathogens.</title>
        <authorList>
            <person name="Haridas S."/>
            <person name="Albert R."/>
            <person name="Binder M."/>
            <person name="Bloem J."/>
            <person name="Labutti K."/>
            <person name="Salamov A."/>
            <person name="Andreopoulos B."/>
            <person name="Baker S."/>
            <person name="Barry K."/>
            <person name="Bills G."/>
            <person name="Bluhm B."/>
            <person name="Cannon C."/>
            <person name="Castanera R."/>
            <person name="Culley D."/>
            <person name="Daum C."/>
            <person name="Ezra D."/>
            <person name="Gonzalez J."/>
            <person name="Henrissat B."/>
            <person name="Kuo A."/>
            <person name="Liang C."/>
            <person name="Lipzen A."/>
            <person name="Lutzoni F."/>
            <person name="Magnuson J."/>
            <person name="Mondo S."/>
            <person name="Nolan M."/>
            <person name="Ohm R."/>
            <person name="Pangilinan J."/>
            <person name="Park H.-J."/>
            <person name="Ramirez L."/>
            <person name="Alfaro M."/>
            <person name="Sun H."/>
            <person name="Tritt A."/>
            <person name="Yoshinaga Y."/>
            <person name="Zwiers L.-H."/>
            <person name="Turgeon B."/>
            <person name="Goodwin S."/>
            <person name="Spatafora J."/>
            <person name="Crous P."/>
            <person name="Grigoriev I."/>
        </authorList>
    </citation>
    <scope>NUCLEOTIDE SEQUENCE</scope>
    <source>
        <strain evidence="2">CBS 113818</strain>
    </source>
</reference>
<dbReference type="SUPFAM" id="SSF54695">
    <property type="entry name" value="POZ domain"/>
    <property type="match status" value="1"/>
</dbReference>
<evidence type="ECO:0000313" key="3">
    <source>
        <dbReference type="Proteomes" id="UP000799424"/>
    </source>
</evidence>
<organism evidence="2 3">
    <name type="scientific">Ophiobolus disseminans</name>
    <dbReference type="NCBI Taxonomy" id="1469910"/>
    <lineage>
        <taxon>Eukaryota</taxon>
        <taxon>Fungi</taxon>
        <taxon>Dikarya</taxon>
        <taxon>Ascomycota</taxon>
        <taxon>Pezizomycotina</taxon>
        <taxon>Dothideomycetes</taxon>
        <taxon>Pleosporomycetidae</taxon>
        <taxon>Pleosporales</taxon>
        <taxon>Pleosporineae</taxon>
        <taxon>Phaeosphaeriaceae</taxon>
        <taxon>Ophiobolus</taxon>
    </lineage>
</organism>
<gene>
    <name evidence="2" type="ORF">CC86DRAFT_404497</name>
</gene>
<keyword evidence="3" id="KW-1185">Reference proteome</keyword>
<accession>A0A6A7A713</accession>
<dbReference type="Gene3D" id="3.30.710.10">
    <property type="entry name" value="Potassium Channel Kv1.1, Chain A"/>
    <property type="match status" value="1"/>
</dbReference>
<dbReference type="Proteomes" id="UP000799424">
    <property type="component" value="Unassembled WGS sequence"/>
</dbReference>
<dbReference type="AlphaFoldDB" id="A0A6A7A713"/>
<dbReference type="InterPro" id="IPR011333">
    <property type="entry name" value="SKP1/BTB/POZ_sf"/>
</dbReference>
<feature type="region of interest" description="Disordered" evidence="1">
    <location>
        <begin position="1"/>
        <end position="22"/>
    </location>
</feature>
<name>A0A6A7A713_9PLEO</name>
<proteinExistence type="predicted"/>
<evidence type="ECO:0008006" key="4">
    <source>
        <dbReference type="Google" id="ProtNLM"/>
    </source>
</evidence>